<dbReference type="Pfam" id="PF12674">
    <property type="entry name" value="Zn_ribbon_2"/>
    <property type="match status" value="1"/>
</dbReference>
<dbReference type="InterPro" id="IPR025868">
    <property type="entry name" value="Zn_ribbon_dom_put"/>
</dbReference>
<dbReference type="GeneID" id="35805699"/>
<evidence type="ECO:0000259" key="1">
    <source>
        <dbReference type="Pfam" id="PF12674"/>
    </source>
</evidence>
<evidence type="ECO:0000313" key="2">
    <source>
        <dbReference type="EMBL" id="PFH02083.1"/>
    </source>
</evidence>
<sequence>MKTCIACGMPMKDISDFAANDPNKDYCVYCSRPDGEMQSFEEKKESLTKFIVKTQGADENVAWKIAENMMHKLPAWKEYFN</sequence>
<feature type="domain" description="Putative zinc ribbon" evidence="1">
    <location>
        <begin position="3"/>
        <end position="77"/>
    </location>
</feature>
<proteinExistence type="predicted"/>
<accession>A0AB36TE45</accession>
<dbReference type="EMBL" id="PDBW01000001">
    <property type="protein sequence ID" value="PFH02083.1"/>
    <property type="molecule type" value="Genomic_DNA"/>
</dbReference>
<dbReference type="AlphaFoldDB" id="A0AB36TE45"/>
<reference evidence="2 3" key="1">
    <citation type="submission" date="2017-09" db="EMBL/GenBank/DDBJ databases">
        <title>Evaluation of Pacific Biosciences Sequencing Technology to Finishing C. thermocellum Genome Sequences.</title>
        <authorList>
            <person name="Brown S."/>
        </authorList>
    </citation>
    <scope>NUCLEOTIDE SEQUENCE [LARGE SCALE GENOMIC DNA]</scope>
    <source>
        <strain evidence="2 3">AD2</strain>
    </source>
</reference>
<dbReference type="RefSeq" id="WP_003519202.1">
    <property type="nucleotide sequence ID" value="NZ_CP013828.1"/>
</dbReference>
<protein>
    <submittedName>
        <fullName evidence="2">Zinc ribbon protein</fullName>
    </submittedName>
</protein>
<evidence type="ECO:0000313" key="3">
    <source>
        <dbReference type="Proteomes" id="UP000223596"/>
    </source>
</evidence>
<comment type="caution">
    <text evidence="2">The sequence shown here is derived from an EMBL/GenBank/DDBJ whole genome shotgun (WGS) entry which is preliminary data.</text>
</comment>
<gene>
    <name evidence="2" type="ORF">M972_11846</name>
</gene>
<organism evidence="2 3">
    <name type="scientific">Acetivibrio thermocellus AD2</name>
    <dbReference type="NCBI Taxonomy" id="1138384"/>
    <lineage>
        <taxon>Bacteria</taxon>
        <taxon>Bacillati</taxon>
        <taxon>Bacillota</taxon>
        <taxon>Clostridia</taxon>
        <taxon>Eubacteriales</taxon>
        <taxon>Oscillospiraceae</taxon>
        <taxon>Acetivibrio</taxon>
    </lineage>
</organism>
<dbReference type="Proteomes" id="UP000223596">
    <property type="component" value="Unassembled WGS sequence"/>
</dbReference>
<name>A0AB36TE45_ACETH</name>